<gene>
    <name evidence="9" type="ORF">Q428_11235</name>
</gene>
<feature type="transmembrane region" description="Helical" evidence="7">
    <location>
        <begin position="96"/>
        <end position="118"/>
    </location>
</feature>
<comment type="caution">
    <text evidence="9">The sequence shown here is derived from an EMBL/GenBank/DDBJ whole genome shotgun (WGS) entry which is preliminary data.</text>
</comment>
<dbReference type="PANTHER" id="PTHR30465:SF93">
    <property type="entry name" value="OLIGOPEPTIDE TRANSPORT SYSTEM PERMEASE PROTEIN OPPB"/>
    <property type="match status" value="1"/>
</dbReference>
<evidence type="ECO:0000256" key="4">
    <source>
        <dbReference type="ARBA" id="ARBA00022692"/>
    </source>
</evidence>
<feature type="transmembrane region" description="Helical" evidence="7">
    <location>
        <begin position="226"/>
        <end position="248"/>
    </location>
</feature>
<keyword evidence="3" id="KW-1003">Cell membrane</keyword>
<dbReference type="EMBL" id="AZQP01000037">
    <property type="protein sequence ID" value="EYE87820.1"/>
    <property type="molecule type" value="Genomic_DNA"/>
</dbReference>
<feature type="transmembrane region" description="Helical" evidence="7">
    <location>
        <begin position="130"/>
        <end position="152"/>
    </location>
</feature>
<feature type="transmembrane region" description="Helical" evidence="7">
    <location>
        <begin position="278"/>
        <end position="298"/>
    </location>
</feature>
<evidence type="ECO:0000256" key="5">
    <source>
        <dbReference type="ARBA" id="ARBA00022989"/>
    </source>
</evidence>
<dbReference type="CDD" id="cd06261">
    <property type="entry name" value="TM_PBP2"/>
    <property type="match status" value="1"/>
</dbReference>
<comment type="similarity">
    <text evidence="7">Belongs to the binding-protein-dependent transport system permease family.</text>
</comment>
<dbReference type="GO" id="GO:0005886">
    <property type="term" value="C:plasma membrane"/>
    <property type="evidence" value="ECO:0007669"/>
    <property type="project" value="UniProtKB-SubCell"/>
</dbReference>
<keyword evidence="6 7" id="KW-0472">Membrane</keyword>
<proteinExistence type="inferred from homology"/>
<keyword evidence="10" id="KW-1185">Reference proteome</keyword>
<dbReference type="PANTHER" id="PTHR30465">
    <property type="entry name" value="INNER MEMBRANE ABC TRANSPORTER"/>
    <property type="match status" value="1"/>
</dbReference>
<protein>
    <submittedName>
        <fullName evidence="9">Peptide ABC transporter permease</fullName>
    </submittedName>
</protein>
<evidence type="ECO:0000313" key="10">
    <source>
        <dbReference type="Proteomes" id="UP000019681"/>
    </source>
</evidence>
<name>A0A017RV79_9CLOT</name>
<dbReference type="RefSeq" id="WP_035380789.1">
    <property type="nucleotide sequence ID" value="NZ_AZQP01000037.1"/>
</dbReference>
<dbReference type="Pfam" id="PF00528">
    <property type="entry name" value="BPD_transp_1"/>
    <property type="match status" value="1"/>
</dbReference>
<keyword evidence="4 7" id="KW-0812">Transmembrane</keyword>
<evidence type="ECO:0000256" key="3">
    <source>
        <dbReference type="ARBA" id="ARBA00022475"/>
    </source>
</evidence>
<evidence type="ECO:0000256" key="2">
    <source>
        <dbReference type="ARBA" id="ARBA00022448"/>
    </source>
</evidence>
<dbReference type="SUPFAM" id="SSF161098">
    <property type="entry name" value="MetI-like"/>
    <property type="match status" value="1"/>
</dbReference>
<evidence type="ECO:0000256" key="1">
    <source>
        <dbReference type="ARBA" id="ARBA00004651"/>
    </source>
</evidence>
<dbReference type="AlphaFoldDB" id="A0A017RV79"/>
<evidence type="ECO:0000256" key="7">
    <source>
        <dbReference type="RuleBase" id="RU363032"/>
    </source>
</evidence>
<evidence type="ECO:0000256" key="6">
    <source>
        <dbReference type="ARBA" id="ARBA00023136"/>
    </source>
</evidence>
<feature type="transmembrane region" description="Helical" evidence="7">
    <location>
        <begin position="172"/>
        <end position="191"/>
    </location>
</feature>
<dbReference type="OrthoDB" id="9773221at2"/>
<reference evidence="9 10" key="1">
    <citation type="journal article" date="2014" name="Genome Announc.">
        <title>Draft Genome Sequence of Fervidicella metallireducens Strain AeBT, an Iron-Reducing Thermoanaerobe from the Great Artesian Basin.</title>
        <authorList>
            <person name="Patel B.K."/>
        </authorList>
    </citation>
    <scope>NUCLEOTIDE SEQUENCE [LARGE SCALE GENOMIC DNA]</scope>
    <source>
        <strain evidence="9 10">AeB</strain>
    </source>
</reference>
<keyword evidence="5 7" id="KW-1133">Transmembrane helix</keyword>
<keyword evidence="2 7" id="KW-0813">Transport</keyword>
<dbReference type="Pfam" id="PF19300">
    <property type="entry name" value="BPD_transp_1_N"/>
    <property type="match status" value="1"/>
</dbReference>
<dbReference type="GO" id="GO:0055085">
    <property type="term" value="P:transmembrane transport"/>
    <property type="evidence" value="ECO:0007669"/>
    <property type="project" value="InterPro"/>
</dbReference>
<comment type="subcellular location">
    <subcellularLocation>
        <location evidence="1 7">Cell membrane</location>
        <topology evidence="1 7">Multi-pass membrane protein</topology>
    </subcellularLocation>
</comment>
<feature type="transmembrane region" description="Helical" evidence="7">
    <location>
        <begin position="9"/>
        <end position="30"/>
    </location>
</feature>
<dbReference type="STRING" id="1403537.Q428_11235"/>
<evidence type="ECO:0000313" key="9">
    <source>
        <dbReference type="EMBL" id="EYE87820.1"/>
    </source>
</evidence>
<dbReference type="InterPro" id="IPR045621">
    <property type="entry name" value="BPD_transp_1_N"/>
</dbReference>
<dbReference type="Proteomes" id="UP000019681">
    <property type="component" value="Unassembled WGS sequence"/>
</dbReference>
<dbReference type="InterPro" id="IPR035906">
    <property type="entry name" value="MetI-like_sf"/>
</dbReference>
<organism evidence="9 10">
    <name type="scientific">Fervidicella metallireducens AeB</name>
    <dbReference type="NCBI Taxonomy" id="1403537"/>
    <lineage>
        <taxon>Bacteria</taxon>
        <taxon>Bacillati</taxon>
        <taxon>Bacillota</taxon>
        <taxon>Clostridia</taxon>
        <taxon>Eubacteriales</taxon>
        <taxon>Clostridiaceae</taxon>
        <taxon>Fervidicella</taxon>
    </lineage>
</organism>
<feature type="domain" description="ABC transmembrane type-1" evidence="8">
    <location>
        <begin position="94"/>
        <end position="295"/>
    </location>
</feature>
<dbReference type="PROSITE" id="PS50928">
    <property type="entry name" value="ABC_TM1"/>
    <property type="match status" value="1"/>
</dbReference>
<dbReference type="InterPro" id="IPR000515">
    <property type="entry name" value="MetI-like"/>
</dbReference>
<sequence length="306" mass="34054">MLNYIVKRIISGVITLWVVITITFILMHLIPGGPFDKEKKVPDKVKKAMEARYNLDKPLWWQYGDYLKGLVKFDLGPSFKYEGRTVNEIIKTGFPVSAQLGGVAVIFSLLLGLPFGIISALKQGKWQDNLVMFLATIGITVPSFVLATLLLYVFGLKLGWFPTMRWGTPLHYVLPVIALAGSPTAIISRLTRSSLLDVVRQDYIRTARAKGIPEKIVIYKHALKNALIPVLTYLGPLIAAVLTGSFVIEKIFTIPGLGKQFVESITNRDFTTILGTTVFYSVLLVVCNLIVDILYAVVDPRIKLDN</sequence>
<accession>A0A017RV79</accession>
<evidence type="ECO:0000259" key="8">
    <source>
        <dbReference type="PROSITE" id="PS50928"/>
    </source>
</evidence>
<dbReference type="Gene3D" id="1.10.3720.10">
    <property type="entry name" value="MetI-like"/>
    <property type="match status" value="1"/>
</dbReference>